<feature type="chain" id="PRO_5014669624" evidence="1">
    <location>
        <begin position="29"/>
        <end position="114"/>
    </location>
</feature>
<evidence type="ECO:0000256" key="1">
    <source>
        <dbReference type="SAM" id="SignalP"/>
    </source>
</evidence>
<sequence>MARRRRRRSAALLVKSFINLHSLAYAGAVFISMECVDGSETSQHIYVARVSLTYGGNTLPAYQKGKPHTPCTVTLLSLAVAVENGMYRLIPELGVGRVRGPTVRSVEVLGWSEL</sequence>
<name>A0A2M4D3W5_ANODA</name>
<reference evidence="2" key="1">
    <citation type="submission" date="2018-01" db="EMBL/GenBank/DDBJ databases">
        <title>An insight into the sialome of Amazonian anophelines.</title>
        <authorList>
            <person name="Ribeiro J.M."/>
            <person name="Scarpassa V."/>
            <person name="Calvo E."/>
        </authorList>
    </citation>
    <scope>NUCLEOTIDE SEQUENCE</scope>
</reference>
<accession>A0A2M4D3W5</accession>
<proteinExistence type="predicted"/>
<feature type="signal peptide" evidence="1">
    <location>
        <begin position="1"/>
        <end position="28"/>
    </location>
</feature>
<protein>
    <submittedName>
        <fullName evidence="2">Putative secreted protein</fullName>
    </submittedName>
</protein>
<evidence type="ECO:0000313" key="2">
    <source>
        <dbReference type="EMBL" id="MBW72219.1"/>
    </source>
</evidence>
<dbReference type="AlphaFoldDB" id="A0A2M4D3W5"/>
<dbReference type="EMBL" id="GGFL01008041">
    <property type="protein sequence ID" value="MBW72219.1"/>
    <property type="molecule type" value="Transcribed_RNA"/>
</dbReference>
<organism evidence="2">
    <name type="scientific">Anopheles darlingi</name>
    <name type="common">Mosquito</name>
    <dbReference type="NCBI Taxonomy" id="43151"/>
    <lineage>
        <taxon>Eukaryota</taxon>
        <taxon>Metazoa</taxon>
        <taxon>Ecdysozoa</taxon>
        <taxon>Arthropoda</taxon>
        <taxon>Hexapoda</taxon>
        <taxon>Insecta</taxon>
        <taxon>Pterygota</taxon>
        <taxon>Neoptera</taxon>
        <taxon>Endopterygota</taxon>
        <taxon>Diptera</taxon>
        <taxon>Nematocera</taxon>
        <taxon>Culicoidea</taxon>
        <taxon>Culicidae</taxon>
        <taxon>Anophelinae</taxon>
        <taxon>Anopheles</taxon>
    </lineage>
</organism>
<keyword evidence="1" id="KW-0732">Signal</keyword>